<dbReference type="Proteomes" id="UP000792457">
    <property type="component" value="Unassembled WGS sequence"/>
</dbReference>
<dbReference type="AlphaFoldDB" id="A0A8K0KLW7"/>
<dbReference type="Pfam" id="PF13843">
    <property type="entry name" value="DDE_Tnp_1_7"/>
    <property type="match status" value="1"/>
</dbReference>
<feature type="compositionally biased region" description="Basic and acidic residues" evidence="1">
    <location>
        <begin position="7"/>
        <end position="20"/>
    </location>
</feature>
<gene>
    <name evidence="3" type="ORF">J437_LFUL016264</name>
</gene>
<dbReference type="OrthoDB" id="8194810at2759"/>
<organism evidence="3 4">
    <name type="scientific">Ladona fulva</name>
    <name type="common">Scarce chaser dragonfly</name>
    <name type="synonym">Libellula fulva</name>
    <dbReference type="NCBI Taxonomy" id="123851"/>
    <lineage>
        <taxon>Eukaryota</taxon>
        <taxon>Metazoa</taxon>
        <taxon>Ecdysozoa</taxon>
        <taxon>Arthropoda</taxon>
        <taxon>Hexapoda</taxon>
        <taxon>Insecta</taxon>
        <taxon>Pterygota</taxon>
        <taxon>Palaeoptera</taxon>
        <taxon>Odonata</taxon>
        <taxon>Epiprocta</taxon>
        <taxon>Anisoptera</taxon>
        <taxon>Libelluloidea</taxon>
        <taxon>Libellulidae</taxon>
        <taxon>Ladona</taxon>
    </lineage>
</organism>
<dbReference type="InterPro" id="IPR029526">
    <property type="entry name" value="PGBD"/>
</dbReference>
<dbReference type="PANTHER" id="PTHR46599:SF3">
    <property type="entry name" value="PIGGYBAC TRANSPOSABLE ELEMENT-DERIVED PROTEIN 4"/>
    <property type="match status" value="1"/>
</dbReference>
<evidence type="ECO:0000256" key="1">
    <source>
        <dbReference type="SAM" id="MobiDB-lite"/>
    </source>
</evidence>
<name>A0A8K0KLW7_LADFU</name>
<reference evidence="3" key="2">
    <citation type="submission" date="2017-10" db="EMBL/GenBank/DDBJ databases">
        <title>Ladona fulva Genome sequencing and assembly.</title>
        <authorList>
            <person name="Murali S."/>
            <person name="Richards S."/>
            <person name="Bandaranaike D."/>
            <person name="Bellair M."/>
            <person name="Blankenburg K."/>
            <person name="Chao H."/>
            <person name="Dinh H."/>
            <person name="Doddapaneni H."/>
            <person name="Dugan-Rocha S."/>
            <person name="Elkadiri S."/>
            <person name="Gnanaolivu R."/>
            <person name="Hernandez B."/>
            <person name="Skinner E."/>
            <person name="Javaid M."/>
            <person name="Lee S."/>
            <person name="Li M."/>
            <person name="Ming W."/>
            <person name="Munidasa M."/>
            <person name="Muniz J."/>
            <person name="Nguyen L."/>
            <person name="Hughes D."/>
            <person name="Osuji N."/>
            <person name="Pu L.-L."/>
            <person name="Puazo M."/>
            <person name="Qu C."/>
            <person name="Quiroz J."/>
            <person name="Raj R."/>
            <person name="Weissenberger G."/>
            <person name="Xin Y."/>
            <person name="Zou X."/>
            <person name="Han Y."/>
            <person name="Worley K."/>
            <person name="Muzny D."/>
            <person name="Gibbs R."/>
        </authorList>
    </citation>
    <scope>NUCLEOTIDE SEQUENCE</scope>
    <source>
        <strain evidence="3">Sampled in the wild</strain>
    </source>
</reference>
<protein>
    <recommendedName>
        <fullName evidence="2">PiggyBac transposable element-derived protein domain-containing protein</fullName>
    </recommendedName>
</protein>
<feature type="region of interest" description="Disordered" evidence="1">
    <location>
        <begin position="1"/>
        <end position="23"/>
    </location>
</feature>
<evidence type="ECO:0000313" key="3">
    <source>
        <dbReference type="EMBL" id="KAG8237699.1"/>
    </source>
</evidence>
<feature type="domain" description="PiggyBac transposable element-derived protein" evidence="2">
    <location>
        <begin position="52"/>
        <end position="143"/>
    </location>
</feature>
<dbReference type="EMBL" id="KZ309209">
    <property type="protein sequence ID" value="KAG8237699.1"/>
    <property type="molecule type" value="Genomic_DNA"/>
</dbReference>
<comment type="caution">
    <text evidence="3">The sequence shown here is derived from an EMBL/GenBank/DDBJ whole genome shotgun (WGS) entry which is preliminary data.</text>
</comment>
<reference evidence="3" key="1">
    <citation type="submission" date="2013-04" db="EMBL/GenBank/DDBJ databases">
        <authorList>
            <person name="Qu J."/>
            <person name="Murali S.C."/>
            <person name="Bandaranaike D."/>
            <person name="Bellair M."/>
            <person name="Blankenburg K."/>
            <person name="Chao H."/>
            <person name="Dinh H."/>
            <person name="Doddapaneni H."/>
            <person name="Downs B."/>
            <person name="Dugan-Rocha S."/>
            <person name="Elkadiri S."/>
            <person name="Gnanaolivu R.D."/>
            <person name="Hernandez B."/>
            <person name="Javaid M."/>
            <person name="Jayaseelan J.C."/>
            <person name="Lee S."/>
            <person name="Li M."/>
            <person name="Ming W."/>
            <person name="Munidasa M."/>
            <person name="Muniz J."/>
            <person name="Nguyen L."/>
            <person name="Ongeri F."/>
            <person name="Osuji N."/>
            <person name="Pu L.-L."/>
            <person name="Puazo M."/>
            <person name="Qu C."/>
            <person name="Quiroz J."/>
            <person name="Raj R."/>
            <person name="Weissenberger G."/>
            <person name="Xin Y."/>
            <person name="Zou X."/>
            <person name="Han Y."/>
            <person name="Richards S."/>
            <person name="Worley K."/>
            <person name="Muzny D."/>
            <person name="Gibbs R."/>
        </authorList>
    </citation>
    <scope>NUCLEOTIDE SEQUENCE</scope>
    <source>
        <strain evidence="3">Sampled in the wild</strain>
    </source>
</reference>
<evidence type="ECO:0000313" key="4">
    <source>
        <dbReference type="Proteomes" id="UP000792457"/>
    </source>
</evidence>
<proteinExistence type="predicted"/>
<sequence>MPKKRAEKGLGEELCPKGDEEGNDTLSLNGLSLRELTGLRRDDELTSGSGEARVLYSKRVAAFKWKDKKDVHLLSAYHKDLEMTKMGKLLFKTKETVAKPNIVMDYNVQMNAVDRQDQQLASFLIMRRYAKGQRKVFFYVKDMLGESSRKNFGGCETTEYRRHGCPTSGPQPMCFQAANWGHFHNRIPLNTVKKNPSRNCEDKALRLGGSLSKSSRLNVLAAEDEDAEVEGKWCCIPPEPCWEQAFGIGFAGTGALGFLSGMAGVLLGQGRGWVGCGCCICADVPPPPVRLRRDGLRIPRRPKSEREGMDCCWPPRCRHTFFYSIIHRENIKSCITYLYGEEIFRSIRSFERLRKKRANLLASLAFLLRCRDNNIIPTFARLRHPIKTAAAQRILHRAGQALKVPGKKEN</sequence>
<keyword evidence="4" id="KW-1185">Reference proteome</keyword>
<dbReference type="PANTHER" id="PTHR46599">
    <property type="entry name" value="PIGGYBAC TRANSPOSABLE ELEMENT-DERIVED PROTEIN 4"/>
    <property type="match status" value="1"/>
</dbReference>
<accession>A0A8K0KLW7</accession>
<evidence type="ECO:0000259" key="2">
    <source>
        <dbReference type="Pfam" id="PF13843"/>
    </source>
</evidence>